<dbReference type="EMBL" id="CP015208">
    <property type="protein sequence ID" value="AOY55490.1"/>
    <property type="molecule type" value="Genomic_DNA"/>
</dbReference>
<evidence type="ECO:0000256" key="4">
    <source>
        <dbReference type="SAM" id="Phobius"/>
    </source>
</evidence>
<evidence type="ECO:0000256" key="3">
    <source>
        <dbReference type="SAM" id="MobiDB-lite"/>
    </source>
</evidence>
<dbReference type="CDD" id="cd00063">
    <property type="entry name" value="FN3"/>
    <property type="match status" value="2"/>
</dbReference>
<keyword evidence="2" id="KW-0119">Carbohydrate metabolism</keyword>
<dbReference type="Pfam" id="PF00041">
    <property type="entry name" value="fn3"/>
    <property type="match status" value="1"/>
</dbReference>
<dbReference type="PROSITE" id="PS50853">
    <property type="entry name" value="FN3"/>
    <property type="match status" value="2"/>
</dbReference>
<feature type="region of interest" description="Disordered" evidence="3">
    <location>
        <begin position="1114"/>
        <end position="1180"/>
    </location>
</feature>
<dbReference type="PANTHER" id="PTHR12223">
    <property type="entry name" value="VESICULAR MANNOSE-BINDING LECTIN"/>
    <property type="match status" value="1"/>
</dbReference>
<evidence type="ECO:0000259" key="6">
    <source>
        <dbReference type="PROSITE" id="PS50853"/>
    </source>
</evidence>
<dbReference type="SUPFAM" id="SSF49899">
    <property type="entry name" value="Concanavalin A-like lectins/glucanases"/>
    <property type="match status" value="1"/>
</dbReference>
<dbReference type="GO" id="GO:0005509">
    <property type="term" value="F:calcium ion binding"/>
    <property type="evidence" value="ECO:0007669"/>
    <property type="project" value="InterPro"/>
</dbReference>
<name>A0A1D9DXG8_9MICO</name>
<feature type="compositionally biased region" description="Pro residues" evidence="3">
    <location>
        <begin position="1118"/>
        <end position="1133"/>
    </location>
</feature>
<dbReference type="Proteomes" id="UP000243784">
    <property type="component" value="Chromosome"/>
</dbReference>
<evidence type="ECO:0000256" key="1">
    <source>
        <dbReference type="ARBA" id="ARBA00023295"/>
    </source>
</evidence>
<gene>
    <name evidence="7" type="ORF">A4Z71_00240</name>
</gene>
<dbReference type="KEGG" id="rpla:A4Z71_00240"/>
<evidence type="ECO:0000256" key="5">
    <source>
        <dbReference type="SAM" id="SignalP"/>
    </source>
</evidence>
<dbReference type="SUPFAM" id="SSF49313">
    <property type="entry name" value="Cadherin-like"/>
    <property type="match status" value="2"/>
</dbReference>
<evidence type="ECO:0000256" key="2">
    <source>
        <dbReference type="ARBA" id="ARBA00023326"/>
    </source>
</evidence>
<dbReference type="InterPro" id="IPR013320">
    <property type="entry name" value="ConA-like_dom_sf"/>
</dbReference>
<dbReference type="GO" id="GO:0000272">
    <property type="term" value="P:polysaccharide catabolic process"/>
    <property type="evidence" value="ECO:0007669"/>
    <property type="project" value="UniProtKB-KW"/>
</dbReference>
<reference evidence="7 8" key="1">
    <citation type="journal article" date="2016" name="Biochim. Biophys. Acta">
        <title>Photochemical characterization of actinorhodopsin and its functional existence in the natural host.</title>
        <authorList>
            <person name="Nakamura S."/>
            <person name="Kikukawa T."/>
            <person name="Tamogami J."/>
            <person name="Kamiya M."/>
            <person name="Aizawa T."/>
            <person name="Hahn M.W."/>
            <person name="Ihara K."/>
            <person name="Kamo N."/>
            <person name="Demura M."/>
        </authorList>
    </citation>
    <scope>NUCLEOTIDE SEQUENCE [LARGE SCALE GENOMIC DNA]</scope>
    <source>
        <strain evidence="7 8">MWH-Dar1</strain>
    </source>
</reference>
<sequence>MCPYGQTYEGISNVRSLSKFKSTKFVSVVAAAAALLILQSSVGLAPAAALPTFSPTDFTTIATGGQSSTLTPSTANSYLTYELTPATNGRAGAVWNQKRVVVSNDFEINAEVYLGSQDSGADGMAFVLQPNSTSNLSQGGGLGYQGITPSLAVELDTYPNTSDSNDSSTDYMSFTVNGDTDHSSLVNQGFSQVAVGNLEDGTWRSFRFTYNATSKIAKAYLAGVEKLSTQIDLSTLFSASSGNVYWGFTAATGGMNNQQQVRFADTAIYAAVTRTNQGPTVSDPGNKSINLNATKIVAFDIADQDNSTTQAQWKIEATSSDPSKVNVKAASITSVSTASVELETFATAGSATISVKVFDSDGAVAERTFTASASNAPSSISPANLGAFEVNTQIVPIQLTSDAPGTLTWSVQAGTLPAGLTLSNSGALSGTPSVAGAYDFTVRVTNSNNEYFDKQFTGVVSQYLVLTNGAMRFGNGSQSSIDGKGNFQQPFYWSAASNQFFKLTYSSYPLDMAIGSGTQSQHWSGGTVQDFSGLSPSSKMIDYSGFVVTGDQGSGKKGYGKIVTRFTYGINAQSMQIENTYSLGQSDSFVKIQTKITNLDANPVSQAYIYVGTRDDWVGNSDGPTKTKGNLDGPNGSFQATTVQSDPAKALRITTASEGALFYSTTDGTNMSIDSCCSFANAYNVNPAQSPLTLSGDGSYVAVFPVGNISANGSSTVTWFYAAGSLQSLDSVAQSVAAAAAPPAPNVTRASSQATLTWQAPEIDPASEITNYAYSISEDNGATWSNAIAVSPASINTTFVVTGLDNTKRYQFRVAAYTRAIGSQSTATLGSWSGASSAELLGGPNVPTISSIVGGNGSLSINFTAATSPISPVTNYEYSLDGGTTWVTPSTPVTVSPLLVTGLTNGSSYAVKVRAVNIYGAGNATAAVSALNLPRWTSTTIPTLVVGGAISQTVAAIAEVTYSLTDPVNNPLPAGLTLNSATGRISGTPTTPGVFDFSISATNSAGTVTQRFQGEVSPFSFVPGTANYSATTGVAFNAEIKTDTARGFNVANGVTVVSVGNLPSGISFTVIDDNVADTYPRILLTGTPMATGTSEISIELRDSNNRSISATINLVVSNPPPPAPVVTPTPTPSPSASVRPTPRPTPSPTQSTVAPRPTATPTATPSPTPTATPSPSAQPVAAPVLQPTVEPTPNVVYQAVSEIPQVLINALLSPIAFTTNDAAEPVLPELAPLESAALVNGTPVPVQLIPTETADGYVLKGEGFEVVLAATSKSGEPLKLDESGNIILNDERVAKFSGSGFAPGSIIKVWLFSEPTELREVIADANGEFSGEAAVPADAPMGEHTIQLNGITQNGELRSVAMGVVLNPDAAAQPVSPTTGSGEINWWLLSAGFAAAALLLVLVTRRRKKA</sequence>
<feature type="compositionally biased region" description="Low complexity" evidence="3">
    <location>
        <begin position="1148"/>
        <end position="1163"/>
    </location>
</feature>
<dbReference type="Gene3D" id="2.60.120.200">
    <property type="match status" value="1"/>
</dbReference>
<dbReference type="STRING" id="535712.A4Z71_00240"/>
<dbReference type="PROSITE" id="PS00307">
    <property type="entry name" value="LECTIN_LEGUME_BETA"/>
    <property type="match status" value="1"/>
</dbReference>
<keyword evidence="4" id="KW-1133">Transmembrane helix</keyword>
<dbReference type="InterPro" id="IPR056573">
    <property type="entry name" value="Lectin_L-type_dom"/>
</dbReference>
<dbReference type="PANTHER" id="PTHR12223:SF19">
    <property type="entry name" value="LEGUME LECTIN DOMAIN-CONTAINING PROTEIN"/>
    <property type="match status" value="1"/>
</dbReference>
<keyword evidence="1" id="KW-0378">Hydrolase</keyword>
<feature type="domain" description="Fibronectin type-III" evidence="6">
    <location>
        <begin position="741"/>
        <end position="843"/>
    </location>
</feature>
<dbReference type="InterPro" id="IPR036116">
    <property type="entry name" value="FN3_sf"/>
</dbReference>
<dbReference type="Pfam" id="PF18483">
    <property type="entry name" value="Lectin_L-type_dom"/>
    <property type="match status" value="1"/>
</dbReference>
<keyword evidence="5" id="KW-0732">Signal</keyword>
<organism evidence="7 8">
    <name type="scientific">Candidatus Rhodoluna planktonica</name>
    <dbReference type="NCBI Taxonomy" id="535712"/>
    <lineage>
        <taxon>Bacteria</taxon>
        <taxon>Bacillati</taxon>
        <taxon>Actinomycetota</taxon>
        <taxon>Actinomycetes</taxon>
        <taxon>Micrococcales</taxon>
        <taxon>Microbacteriaceae</taxon>
        <taxon>Luna cluster</taxon>
        <taxon>Luna-1 subcluster</taxon>
        <taxon>Rhodoluna</taxon>
    </lineage>
</organism>
<accession>A0A1D9DXG8</accession>
<dbReference type="InterPro" id="IPR013783">
    <property type="entry name" value="Ig-like_fold"/>
</dbReference>
<dbReference type="CDD" id="cd01951">
    <property type="entry name" value="lectin_L-type"/>
    <property type="match status" value="1"/>
</dbReference>
<keyword evidence="4" id="KW-0472">Membrane</keyword>
<keyword evidence="8" id="KW-1185">Reference proteome</keyword>
<dbReference type="InterPro" id="IPR003961">
    <property type="entry name" value="FN3_dom"/>
</dbReference>
<feature type="signal peptide" evidence="5">
    <location>
        <begin position="1"/>
        <end position="45"/>
    </location>
</feature>
<feature type="chain" id="PRO_5039625890" description="Fibronectin type-III domain-containing protein" evidence="5">
    <location>
        <begin position="46"/>
        <end position="1410"/>
    </location>
</feature>
<dbReference type="Pfam" id="PF05345">
    <property type="entry name" value="He_PIG"/>
    <property type="match status" value="2"/>
</dbReference>
<keyword evidence="4" id="KW-0812">Transmembrane</keyword>
<dbReference type="Gene3D" id="2.60.40.10">
    <property type="entry name" value="Immunoglobulins"/>
    <property type="match status" value="5"/>
</dbReference>
<feature type="domain" description="Fibronectin type-III" evidence="6">
    <location>
        <begin position="844"/>
        <end position="935"/>
    </location>
</feature>
<feature type="transmembrane region" description="Helical" evidence="4">
    <location>
        <begin position="1384"/>
        <end position="1403"/>
    </location>
</feature>
<keyword evidence="2" id="KW-0624">Polysaccharide degradation</keyword>
<keyword evidence="1" id="KW-0326">Glycosidase</keyword>
<dbReference type="InterPro" id="IPR019825">
    <property type="entry name" value="Lectin_legB_Mn/Ca_BS"/>
</dbReference>
<dbReference type="InterPro" id="IPR015919">
    <property type="entry name" value="Cadherin-like_sf"/>
</dbReference>
<dbReference type="SMART" id="SM00060">
    <property type="entry name" value="FN3"/>
    <property type="match status" value="2"/>
</dbReference>
<evidence type="ECO:0000313" key="7">
    <source>
        <dbReference type="EMBL" id="AOY55490.1"/>
    </source>
</evidence>
<dbReference type="InterPro" id="IPR051136">
    <property type="entry name" value="Intracellular_Lectin-GPT"/>
</dbReference>
<dbReference type="SUPFAM" id="SSF49265">
    <property type="entry name" value="Fibronectin type III"/>
    <property type="match status" value="1"/>
</dbReference>
<dbReference type="GO" id="GO:0016020">
    <property type="term" value="C:membrane"/>
    <property type="evidence" value="ECO:0007669"/>
    <property type="project" value="InterPro"/>
</dbReference>
<proteinExistence type="predicted"/>
<feature type="region of interest" description="Disordered" evidence="3">
    <location>
        <begin position="620"/>
        <end position="641"/>
    </location>
</feature>
<protein>
    <recommendedName>
        <fullName evidence="6">Fibronectin type-III domain-containing protein</fullName>
    </recommendedName>
</protein>
<evidence type="ECO:0000313" key="8">
    <source>
        <dbReference type="Proteomes" id="UP000243784"/>
    </source>
</evidence>
<dbReference type="NCBIfam" id="TIGR01167">
    <property type="entry name" value="LPXTG_anchor"/>
    <property type="match status" value="1"/>
</dbReference>
<dbReference type="GO" id="GO:0016798">
    <property type="term" value="F:hydrolase activity, acting on glycosyl bonds"/>
    <property type="evidence" value="ECO:0007669"/>
    <property type="project" value="UniProtKB-KW"/>
</dbReference>